<evidence type="ECO:0000256" key="2">
    <source>
        <dbReference type="ARBA" id="ARBA00023015"/>
    </source>
</evidence>
<dbReference type="GO" id="GO:0000428">
    <property type="term" value="C:DNA-directed RNA polymerase complex"/>
    <property type="evidence" value="ECO:0007669"/>
    <property type="project" value="UniProtKB-KW"/>
</dbReference>
<feature type="compositionally biased region" description="Low complexity" evidence="6">
    <location>
        <begin position="92"/>
        <end position="116"/>
    </location>
</feature>
<evidence type="ECO:0000256" key="5">
    <source>
        <dbReference type="ARBA" id="ARBA00023163"/>
    </source>
</evidence>
<protein>
    <submittedName>
        <fullName evidence="8">DNA-directed RNA polymerase specialized sigma24 family protein</fullName>
    </submittedName>
</protein>
<evidence type="ECO:0000256" key="1">
    <source>
        <dbReference type="ARBA" id="ARBA00010641"/>
    </source>
</evidence>
<feature type="compositionally biased region" description="Polar residues" evidence="6">
    <location>
        <begin position="444"/>
        <end position="453"/>
    </location>
</feature>
<gene>
    <name evidence="8" type="ORF">IW256_006175</name>
</gene>
<keyword evidence="2" id="KW-0805">Transcription regulation</keyword>
<dbReference type="PANTHER" id="PTHR43133">
    <property type="entry name" value="RNA POLYMERASE ECF-TYPE SIGMA FACTO"/>
    <property type="match status" value="1"/>
</dbReference>
<organism evidence="8 9">
    <name type="scientific">Actinomadura viridis</name>
    <dbReference type="NCBI Taxonomy" id="58110"/>
    <lineage>
        <taxon>Bacteria</taxon>
        <taxon>Bacillati</taxon>
        <taxon>Actinomycetota</taxon>
        <taxon>Actinomycetes</taxon>
        <taxon>Streptosporangiales</taxon>
        <taxon>Thermomonosporaceae</taxon>
        <taxon>Actinomadura</taxon>
    </lineage>
</organism>
<feature type="compositionally biased region" description="Basic and acidic residues" evidence="6">
    <location>
        <begin position="206"/>
        <end position="227"/>
    </location>
</feature>
<reference evidence="8" key="1">
    <citation type="submission" date="2020-11" db="EMBL/GenBank/DDBJ databases">
        <title>Sequencing the genomes of 1000 actinobacteria strains.</title>
        <authorList>
            <person name="Klenk H.-P."/>
        </authorList>
    </citation>
    <scope>NUCLEOTIDE SEQUENCE</scope>
    <source>
        <strain evidence="8">DSM 43175</strain>
    </source>
</reference>
<keyword evidence="9" id="KW-1185">Reference proteome</keyword>
<feature type="region of interest" description="Disordered" evidence="6">
    <location>
        <begin position="437"/>
        <end position="512"/>
    </location>
</feature>
<comment type="caution">
    <text evidence="8">The sequence shown here is derived from an EMBL/GenBank/DDBJ whole genome shotgun (WGS) entry which is preliminary data.</text>
</comment>
<keyword evidence="7" id="KW-1133">Transmembrane helix</keyword>
<feature type="region of interest" description="Disordered" evidence="6">
    <location>
        <begin position="64"/>
        <end position="130"/>
    </location>
</feature>
<keyword evidence="3" id="KW-0731">Sigma factor</keyword>
<keyword evidence="7" id="KW-0812">Transmembrane</keyword>
<keyword evidence="5" id="KW-0804">Transcription</keyword>
<accession>A0A931DM56</accession>
<dbReference type="GO" id="GO:0016987">
    <property type="term" value="F:sigma factor activity"/>
    <property type="evidence" value="ECO:0007669"/>
    <property type="project" value="UniProtKB-KW"/>
</dbReference>
<dbReference type="SUPFAM" id="SSF88659">
    <property type="entry name" value="Sigma3 and sigma4 domains of RNA polymerase sigma factors"/>
    <property type="match status" value="1"/>
</dbReference>
<dbReference type="GO" id="GO:0003677">
    <property type="term" value="F:DNA binding"/>
    <property type="evidence" value="ECO:0007669"/>
    <property type="project" value="UniProtKB-KW"/>
</dbReference>
<feature type="transmembrane region" description="Helical" evidence="7">
    <location>
        <begin position="405"/>
        <end position="426"/>
    </location>
</feature>
<feature type="region of interest" description="Disordered" evidence="6">
    <location>
        <begin position="206"/>
        <end position="298"/>
    </location>
</feature>
<evidence type="ECO:0000256" key="6">
    <source>
        <dbReference type="SAM" id="MobiDB-lite"/>
    </source>
</evidence>
<dbReference type="EMBL" id="JADOUA010000001">
    <property type="protein sequence ID" value="MBG6092062.1"/>
    <property type="molecule type" value="Genomic_DNA"/>
</dbReference>
<name>A0A931DM56_9ACTN</name>
<dbReference type="Gene3D" id="1.10.1740.10">
    <property type="match status" value="1"/>
</dbReference>
<evidence type="ECO:0000256" key="7">
    <source>
        <dbReference type="SAM" id="Phobius"/>
    </source>
</evidence>
<keyword evidence="4" id="KW-0238">DNA-binding</keyword>
<dbReference type="InterPro" id="IPR036388">
    <property type="entry name" value="WH-like_DNA-bd_sf"/>
</dbReference>
<evidence type="ECO:0000256" key="3">
    <source>
        <dbReference type="ARBA" id="ARBA00023082"/>
    </source>
</evidence>
<dbReference type="PANTHER" id="PTHR43133:SF8">
    <property type="entry name" value="RNA POLYMERASE SIGMA FACTOR HI_1459-RELATED"/>
    <property type="match status" value="1"/>
</dbReference>
<dbReference type="AlphaFoldDB" id="A0A931DM56"/>
<dbReference type="Proteomes" id="UP000614047">
    <property type="component" value="Unassembled WGS sequence"/>
</dbReference>
<dbReference type="Gene3D" id="1.10.10.10">
    <property type="entry name" value="Winged helix-like DNA-binding domain superfamily/Winged helix DNA-binding domain"/>
    <property type="match status" value="1"/>
</dbReference>
<dbReference type="GO" id="GO:0006352">
    <property type="term" value="P:DNA-templated transcription initiation"/>
    <property type="evidence" value="ECO:0007669"/>
    <property type="project" value="InterPro"/>
</dbReference>
<evidence type="ECO:0000313" key="9">
    <source>
        <dbReference type="Proteomes" id="UP000614047"/>
    </source>
</evidence>
<sequence>MSGQYKTAADIVHDTFIDACRRAPRMRDHLRLRSWLYGAARRRCVQRGRNRVLYWEPDVDFSDAPLLDRPAGEPPRAEGGGRPSRSLPRVLRAAAPGAPARRRPGTATAGAAPAAPAGGGPGATSADDLPPSAELRRLLEASLGRLDAGDQEALLLAVRHGLLPAEIGIVLGISSRRAAARVARSRIALEDAYATELLLAAEHCAADRRQSDTDTDTPGDRDTDRDTGPATAAPVDGVVGQAAAKKPTAPRDESPADADADADAATGGAAGRSPRAFEDGPRGARAVPAARSRRSSGPARWVVCRLRRDGQDPAATRDTVERATVRPPDHECADCERRSGVYAAALLALAPSPVLPAALRHRVTHTATDPELAGYRADIAARGGGLTPEGLPIQPDMPSPFTKRWLFAGGGMVGALVTAMLAALLMGPGLGSPTIYWPPFHTRPQPSITQQAPSKPDAGRGHESARPPQASPPVAEGGGAGRPSGPQQDERRPSPPASSPPASPMPPPSGQLAVVPAKVELYGTKTANVKLTAEDGPVTWNAVSSSARVSVSHPRGDLAKGRTLDVSITLSGALLTVPGEATVTFIDSETGDTREVEVVWGASLF</sequence>
<dbReference type="SUPFAM" id="SSF88946">
    <property type="entry name" value="Sigma2 domain of RNA polymerase sigma factors"/>
    <property type="match status" value="1"/>
</dbReference>
<feature type="compositionally biased region" description="Low complexity" evidence="6">
    <location>
        <begin position="283"/>
        <end position="298"/>
    </location>
</feature>
<dbReference type="InterPro" id="IPR013324">
    <property type="entry name" value="RNA_pol_sigma_r3/r4-like"/>
</dbReference>
<keyword evidence="8" id="KW-0240">DNA-directed RNA polymerase</keyword>
<evidence type="ECO:0000256" key="4">
    <source>
        <dbReference type="ARBA" id="ARBA00023125"/>
    </source>
</evidence>
<dbReference type="InterPro" id="IPR039425">
    <property type="entry name" value="RNA_pol_sigma-70-like"/>
</dbReference>
<proteinExistence type="inferred from homology"/>
<feature type="compositionally biased region" description="Pro residues" evidence="6">
    <location>
        <begin position="494"/>
        <end position="509"/>
    </location>
</feature>
<keyword evidence="7" id="KW-0472">Membrane</keyword>
<comment type="similarity">
    <text evidence="1">Belongs to the sigma-70 factor family. ECF subfamily.</text>
</comment>
<evidence type="ECO:0000313" key="8">
    <source>
        <dbReference type="EMBL" id="MBG6092062.1"/>
    </source>
</evidence>
<dbReference type="InterPro" id="IPR013325">
    <property type="entry name" value="RNA_pol_sigma_r2"/>
</dbReference>